<comment type="function">
    <text evidence="10">Regulates also the sphingolipid metabolism.</text>
</comment>
<sequence length="299" mass="34270">MICVECGEPVDSLYTKYTNGHIKLTDCTQCFKTADKYVEFDGVILFIDVLLMKPQAYKHMVFNLMSDDYDLNKEAKSEECMGYNPLSLWLRRNKVQRIRVLAVLFEIYLIWAYAEKNHYHEKLHNPFLITSAILDRHVIAQYLLFAVQCICNDIITHSVAQYFIFNQLHWEPKSSGKETTKYFKDALSLAIIISGGTKLFPILMLIWPYDDVAITNVINSVANINLVESLKVITGCSYLQASWVFASITLVKLVVTKSILALILSGGKFELWKLFIQNEWATILGQIYSAAHVFTLKRG</sequence>
<proteinExistence type="inferred from homology"/>
<feature type="transmembrane region" description="Helical" evidence="10">
    <location>
        <begin position="243"/>
        <end position="264"/>
    </location>
</feature>
<keyword evidence="8 10" id="KW-0443">Lipid metabolism</keyword>
<dbReference type="GO" id="GO:0000139">
    <property type="term" value="C:Golgi membrane"/>
    <property type="evidence" value="ECO:0007669"/>
    <property type="project" value="UniProtKB-SubCell"/>
</dbReference>
<dbReference type="InterPro" id="IPR007290">
    <property type="entry name" value="Arv1"/>
</dbReference>
<dbReference type="AlphaFoldDB" id="A0A061B9T6"/>
<dbReference type="EMBL" id="LK052900">
    <property type="protein sequence ID" value="CDR44645.1"/>
    <property type="molecule type" value="Genomic_DNA"/>
</dbReference>
<evidence type="ECO:0000256" key="8">
    <source>
        <dbReference type="ARBA" id="ARBA00023098"/>
    </source>
</evidence>
<comment type="similarity">
    <text evidence="2 10">Belongs to the ARV1 family.</text>
</comment>
<dbReference type="GO" id="GO:0005789">
    <property type="term" value="C:endoplasmic reticulum membrane"/>
    <property type="evidence" value="ECO:0007669"/>
    <property type="project" value="UniProtKB-SubCell"/>
</dbReference>
<evidence type="ECO:0000256" key="4">
    <source>
        <dbReference type="ARBA" id="ARBA00022692"/>
    </source>
</evidence>
<evidence type="ECO:0000256" key="7">
    <source>
        <dbReference type="ARBA" id="ARBA00023055"/>
    </source>
</evidence>
<protein>
    <recommendedName>
        <fullName evidence="10">Protein ARV</fullName>
    </recommendedName>
</protein>
<comment type="subcellular location">
    <subcellularLocation>
        <location evidence="1 10">Endoplasmic reticulum membrane</location>
        <topology evidence="1 10">Multi-pass membrane protein</topology>
    </subcellularLocation>
    <subcellularLocation>
        <location evidence="10">Golgi apparatus membrane</location>
        <topology evidence="10">Multi-pass membrane protein</topology>
    </subcellularLocation>
</comment>
<evidence type="ECO:0000313" key="13">
    <source>
        <dbReference type="Proteomes" id="UP000189513"/>
    </source>
</evidence>
<dbReference type="GO" id="GO:0032366">
    <property type="term" value="P:intracellular sterol transport"/>
    <property type="evidence" value="ECO:0007669"/>
    <property type="project" value="UniProtKB-UniRule"/>
</dbReference>
<evidence type="ECO:0000256" key="10">
    <source>
        <dbReference type="RuleBase" id="RU368065"/>
    </source>
</evidence>
<reference evidence="12" key="3">
    <citation type="submission" date="2017-01" db="EMBL/GenBank/DDBJ databases">
        <authorList>
            <person name="Mah S.A."/>
            <person name="Swanson W.J."/>
            <person name="Moy G.W."/>
            <person name="Vacquier V.D."/>
        </authorList>
    </citation>
    <scope>NUCLEOTIDE SEQUENCE [LARGE SCALE GENOMIC DNA]</scope>
    <source>
        <strain evidence="12">65</strain>
    </source>
</reference>
<organism evidence="11">
    <name type="scientific">Cyberlindnera fabianii</name>
    <name type="common">Yeast</name>
    <name type="synonym">Hansenula fabianii</name>
    <dbReference type="NCBI Taxonomy" id="36022"/>
    <lineage>
        <taxon>Eukaryota</taxon>
        <taxon>Fungi</taxon>
        <taxon>Dikarya</taxon>
        <taxon>Ascomycota</taxon>
        <taxon>Saccharomycotina</taxon>
        <taxon>Saccharomycetes</taxon>
        <taxon>Phaffomycetales</taxon>
        <taxon>Phaffomycetaceae</taxon>
        <taxon>Cyberlindnera</taxon>
    </lineage>
</organism>
<keyword evidence="6 10" id="KW-1133">Transmembrane helix</keyword>
<comment type="function">
    <text evidence="10">Mediator of sterol homeostasis involved in sterol uptake, trafficking and distribution into membranes.</text>
</comment>
<keyword evidence="9 10" id="KW-0472">Membrane</keyword>
<reference evidence="11" key="1">
    <citation type="journal article" date="2014" name="Genome Announc.">
        <title>Genome sequence of the yeast Cyberlindnera fabianii (Hansenula fabianii).</title>
        <authorList>
            <person name="Freel K.C."/>
            <person name="Sarilar V."/>
            <person name="Neuveglise C."/>
            <person name="Devillers H."/>
            <person name="Friedrich A."/>
            <person name="Schacherer J."/>
        </authorList>
    </citation>
    <scope>NUCLEOTIDE SEQUENCE</scope>
    <source>
        <strain evidence="11">YJS4271</strain>
    </source>
</reference>
<evidence type="ECO:0000256" key="2">
    <source>
        <dbReference type="ARBA" id="ARBA00009187"/>
    </source>
</evidence>
<dbReference type="Proteomes" id="UP000189513">
    <property type="component" value="Unassembled WGS sequence"/>
</dbReference>
<evidence type="ECO:0000256" key="3">
    <source>
        <dbReference type="ARBA" id="ARBA00022448"/>
    </source>
</evidence>
<keyword evidence="3 10" id="KW-0813">Transport</keyword>
<dbReference type="OrthoDB" id="2192830at2759"/>
<dbReference type="VEuPathDB" id="FungiDB:BON22_3326"/>
<keyword evidence="7 10" id="KW-0445">Lipid transport</keyword>
<comment type="caution">
    <text evidence="10">Lacks conserved residue(s) required for the propagation of feature annotation.</text>
</comment>
<dbReference type="STRING" id="36022.A0A061B9T6"/>
<evidence type="ECO:0000256" key="9">
    <source>
        <dbReference type="ARBA" id="ARBA00023136"/>
    </source>
</evidence>
<dbReference type="OMA" id="MLDMNVK"/>
<evidence type="ECO:0000256" key="6">
    <source>
        <dbReference type="ARBA" id="ARBA00022989"/>
    </source>
</evidence>
<dbReference type="PANTHER" id="PTHR14467:SF0">
    <property type="entry name" value="PROTEIN ARV1"/>
    <property type="match status" value="1"/>
</dbReference>
<dbReference type="Pfam" id="PF04161">
    <property type="entry name" value="Arv1"/>
    <property type="match status" value="1"/>
</dbReference>
<dbReference type="GO" id="GO:0032541">
    <property type="term" value="C:cortical endoplasmic reticulum"/>
    <property type="evidence" value="ECO:0007669"/>
    <property type="project" value="TreeGrafter"/>
</dbReference>
<dbReference type="EMBL" id="MPUK01000006">
    <property type="protein sequence ID" value="ONH66749.1"/>
    <property type="molecule type" value="Genomic_DNA"/>
</dbReference>
<evidence type="ECO:0000256" key="1">
    <source>
        <dbReference type="ARBA" id="ARBA00004477"/>
    </source>
</evidence>
<dbReference type="GO" id="GO:0016125">
    <property type="term" value="P:sterol metabolic process"/>
    <property type="evidence" value="ECO:0007669"/>
    <property type="project" value="UniProtKB-UniRule"/>
</dbReference>
<gene>
    <name evidence="12" type="ORF">BON22_3326</name>
    <name evidence="11" type="ORF">CYFA0S_15e00980g</name>
</gene>
<keyword evidence="5 10" id="KW-0256">Endoplasmic reticulum</keyword>
<dbReference type="GO" id="GO:0097036">
    <property type="term" value="P:regulation of plasma membrane sterol distribution"/>
    <property type="evidence" value="ECO:0007669"/>
    <property type="project" value="UniProtKB-UniRule"/>
</dbReference>
<dbReference type="GO" id="GO:0006665">
    <property type="term" value="P:sphingolipid metabolic process"/>
    <property type="evidence" value="ECO:0007669"/>
    <property type="project" value="UniProtKB-UniRule"/>
</dbReference>
<keyword evidence="4 10" id="KW-0812">Transmembrane</keyword>
<keyword evidence="13" id="KW-1185">Reference proteome</keyword>
<reference evidence="13" key="2">
    <citation type="journal article" date="2017" name="Genome Announc.">
        <title>Genome sequences of Cyberlindnera fabianii 65, Pichia kudriavzevii 129, and Saccharomyces cerevisiae 131 isolated from fermented masau fruits in Zimbabwe.</title>
        <authorList>
            <person name="van Rijswijck I.M.H."/>
            <person name="Derks M.F.L."/>
            <person name="Abee T."/>
            <person name="de Ridder D."/>
            <person name="Smid E.J."/>
        </authorList>
    </citation>
    <scope>NUCLEOTIDE SEQUENCE [LARGE SCALE GENOMIC DNA]</scope>
    <source>
        <strain evidence="13">65</strain>
    </source>
</reference>
<evidence type="ECO:0000256" key="5">
    <source>
        <dbReference type="ARBA" id="ARBA00022824"/>
    </source>
</evidence>
<keyword evidence="10" id="KW-0333">Golgi apparatus</keyword>
<name>A0A061B9T6_CYBFA</name>
<keyword evidence="10" id="KW-0746">Sphingolipid metabolism</keyword>
<accession>A0A061B9T6</accession>
<evidence type="ECO:0000313" key="12">
    <source>
        <dbReference type="EMBL" id="ONH66749.1"/>
    </source>
</evidence>
<feature type="transmembrane region" description="Helical" evidence="10">
    <location>
        <begin position="186"/>
        <end position="207"/>
    </location>
</feature>
<evidence type="ECO:0000313" key="11">
    <source>
        <dbReference type="EMBL" id="CDR44645.1"/>
    </source>
</evidence>
<dbReference type="PANTHER" id="PTHR14467">
    <property type="entry name" value="ARV1"/>
    <property type="match status" value="1"/>
</dbReference>